<gene>
    <name evidence="1" type="ORF">CTI12_AA128950</name>
</gene>
<sequence length="164" mass="18521">MSTKVPIVATEVPATVEPTASRPPYFKFRYMATGDSLAKYLGDSLGFPQNLKQAAMPILIIKLLDVYNHICFWDASMKIELICVLNSALNQGLITGVDELANQVCGKDWIPKIGNVKWVKKMEERSMHDKTEKTKAYITTSVKDLIKFFRNGWIHNEGIKDAKK</sequence>
<name>A0A2U1PPK0_ARTAN</name>
<proteinExistence type="predicted"/>
<organism evidence="1 2">
    <name type="scientific">Artemisia annua</name>
    <name type="common">Sweet wormwood</name>
    <dbReference type="NCBI Taxonomy" id="35608"/>
    <lineage>
        <taxon>Eukaryota</taxon>
        <taxon>Viridiplantae</taxon>
        <taxon>Streptophyta</taxon>
        <taxon>Embryophyta</taxon>
        <taxon>Tracheophyta</taxon>
        <taxon>Spermatophyta</taxon>
        <taxon>Magnoliopsida</taxon>
        <taxon>eudicotyledons</taxon>
        <taxon>Gunneridae</taxon>
        <taxon>Pentapetalae</taxon>
        <taxon>asterids</taxon>
        <taxon>campanulids</taxon>
        <taxon>Asterales</taxon>
        <taxon>Asteraceae</taxon>
        <taxon>Asteroideae</taxon>
        <taxon>Anthemideae</taxon>
        <taxon>Artemisiinae</taxon>
        <taxon>Artemisia</taxon>
    </lineage>
</organism>
<evidence type="ECO:0000313" key="1">
    <source>
        <dbReference type="EMBL" id="PWA87632.1"/>
    </source>
</evidence>
<reference evidence="1 2" key="1">
    <citation type="journal article" date="2018" name="Mol. Plant">
        <title>The genome of Artemisia annua provides insight into the evolution of Asteraceae family and artemisinin biosynthesis.</title>
        <authorList>
            <person name="Shen Q."/>
            <person name="Zhang L."/>
            <person name="Liao Z."/>
            <person name="Wang S."/>
            <person name="Yan T."/>
            <person name="Shi P."/>
            <person name="Liu M."/>
            <person name="Fu X."/>
            <person name="Pan Q."/>
            <person name="Wang Y."/>
            <person name="Lv Z."/>
            <person name="Lu X."/>
            <person name="Zhang F."/>
            <person name="Jiang W."/>
            <person name="Ma Y."/>
            <person name="Chen M."/>
            <person name="Hao X."/>
            <person name="Li L."/>
            <person name="Tang Y."/>
            <person name="Lv G."/>
            <person name="Zhou Y."/>
            <person name="Sun X."/>
            <person name="Brodelius P.E."/>
            <person name="Rose J.K.C."/>
            <person name="Tang K."/>
        </authorList>
    </citation>
    <scope>NUCLEOTIDE SEQUENCE [LARGE SCALE GENOMIC DNA]</scope>
    <source>
        <strain evidence="2">cv. Huhao1</strain>
        <tissue evidence="1">Leaf</tissue>
    </source>
</reference>
<dbReference type="EMBL" id="PKPP01000894">
    <property type="protein sequence ID" value="PWA87632.1"/>
    <property type="molecule type" value="Genomic_DNA"/>
</dbReference>
<dbReference type="Gene3D" id="1.20.1440.180">
    <property type="entry name" value="KEN domain"/>
    <property type="match status" value="1"/>
</dbReference>
<protein>
    <submittedName>
        <fullName evidence="1">Uncharacterized protein</fullName>
    </submittedName>
</protein>
<comment type="caution">
    <text evidence="1">The sequence shown here is derived from an EMBL/GenBank/DDBJ whole genome shotgun (WGS) entry which is preliminary data.</text>
</comment>
<evidence type="ECO:0000313" key="2">
    <source>
        <dbReference type="Proteomes" id="UP000245207"/>
    </source>
</evidence>
<dbReference type="InterPro" id="IPR038357">
    <property type="entry name" value="KEN_sf"/>
</dbReference>
<keyword evidence="2" id="KW-1185">Reference proteome</keyword>
<dbReference type="Proteomes" id="UP000245207">
    <property type="component" value="Unassembled WGS sequence"/>
</dbReference>
<dbReference type="AlphaFoldDB" id="A0A2U1PPK0"/>
<accession>A0A2U1PPK0</accession>